<feature type="compositionally biased region" description="Basic and acidic residues" evidence="1">
    <location>
        <begin position="184"/>
        <end position="199"/>
    </location>
</feature>
<evidence type="ECO:0000313" key="3">
    <source>
        <dbReference type="Proteomes" id="UP001295684"/>
    </source>
</evidence>
<feature type="compositionally biased region" description="Basic and acidic residues" evidence="1">
    <location>
        <begin position="163"/>
        <end position="177"/>
    </location>
</feature>
<organism evidence="2 3">
    <name type="scientific">Euplotes crassus</name>
    <dbReference type="NCBI Taxonomy" id="5936"/>
    <lineage>
        <taxon>Eukaryota</taxon>
        <taxon>Sar</taxon>
        <taxon>Alveolata</taxon>
        <taxon>Ciliophora</taxon>
        <taxon>Intramacronucleata</taxon>
        <taxon>Spirotrichea</taxon>
        <taxon>Hypotrichia</taxon>
        <taxon>Euplotida</taxon>
        <taxon>Euplotidae</taxon>
        <taxon>Moneuplotes</taxon>
    </lineage>
</organism>
<dbReference type="AlphaFoldDB" id="A0AAD2D672"/>
<accession>A0AAD2D672</accession>
<evidence type="ECO:0000256" key="1">
    <source>
        <dbReference type="SAM" id="MobiDB-lite"/>
    </source>
</evidence>
<dbReference type="EMBL" id="CAMPGE010023159">
    <property type="protein sequence ID" value="CAI2381128.1"/>
    <property type="molecule type" value="Genomic_DNA"/>
</dbReference>
<protein>
    <submittedName>
        <fullName evidence="2">Uncharacterized protein</fullName>
    </submittedName>
</protein>
<reference evidence="2" key="1">
    <citation type="submission" date="2023-07" db="EMBL/GenBank/DDBJ databases">
        <authorList>
            <consortium name="AG Swart"/>
            <person name="Singh M."/>
            <person name="Singh A."/>
            <person name="Seah K."/>
            <person name="Emmerich C."/>
        </authorList>
    </citation>
    <scope>NUCLEOTIDE SEQUENCE</scope>
    <source>
        <strain evidence="2">DP1</strain>
    </source>
</reference>
<proteinExistence type="predicted"/>
<comment type="caution">
    <text evidence="2">The sequence shown here is derived from an EMBL/GenBank/DDBJ whole genome shotgun (WGS) entry which is preliminary data.</text>
</comment>
<sequence>MKQQQMKNTLRSELSSKKIDLNFSFKQSDFSSSNGFKSIKKESSNEVHKMDHIMTGVEVLSKLDHTPHLHKNTKLQGSSMSNKEGPPSVHNIKQKKANDLRFINEPISLISDNKETPSLTEVKASDLIPFTNRENARKQKGKNSKKLTKFANFGIEISTHKGSDKILRSPGKRESHTNSKVKIKPNEVKRKGNKSKEKVQSDCNKIVRSPPISDSNGICNLNFANMNLNSLKSTSEFIKKQEKDSSAAARNHLYKLNSRMMNQNEADKIKPAQINQLAENMQDIYIEGKNSRQKEPVNKNLLRYINGFRFETPSSNTAESTTAATSMRKISNRFSPSMADGASIPDPILTESSDRRKPIFTPKLGSKNLMKQSLERINKAIKRYDKNIGPDNVPGLYQQYRNPSSPSQARENLESEGSSLFGSVIMLDDPKVMLSSNKELSENIANSIVCDSETNIENFTLGPAQFKQITENASNRNYDTDHKEDEDINLGRNKKDMQKFSSADRLHSKKRKYFVKPEPSGTNMLRYKSQISSPLVLVDGNSTFKRDRGSAPSVEPEIVQKLDFQKGVIIDKNYKTRSSLHRSDPIHIKFRESKSKIPITNQDFNPLGCQKYMGKFRMRDSRQSRACHSMKRTIKIGKNKKIPKDFFS</sequence>
<feature type="region of interest" description="Disordered" evidence="1">
    <location>
        <begin position="334"/>
        <end position="353"/>
    </location>
</feature>
<gene>
    <name evidence="2" type="ORF">ECRASSUSDP1_LOCUS22574</name>
</gene>
<evidence type="ECO:0000313" key="2">
    <source>
        <dbReference type="EMBL" id="CAI2381128.1"/>
    </source>
</evidence>
<dbReference type="Proteomes" id="UP001295684">
    <property type="component" value="Unassembled WGS sequence"/>
</dbReference>
<keyword evidence="3" id="KW-1185">Reference proteome</keyword>
<feature type="region of interest" description="Disordered" evidence="1">
    <location>
        <begin position="163"/>
        <end position="199"/>
    </location>
</feature>
<name>A0AAD2D672_EUPCR</name>